<keyword evidence="3 5" id="KW-1133">Transmembrane helix</keyword>
<feature type="transmembrane region" description="Helical" evidence="5">
    <location>
        <begin position="68"/>
        <end position="87"/>
    </location>
</feature>
<dbReference type="Pfam" id="PF01794">
    <property type="entry name" value="Ferric_reduct"/>
    <property type="match status" value="1"/>
</dbReference>
<feature type="domain" description="Ferric oxidoreductase" evidence="6">
    <location>
        <begin position="53"/>
        <end position="148"/>
    </location>
</feature>
<evidence type="ECO:0000256" key="5">
    <source>
        <dbReference type="SAM" id="Phobius"/>
    </source>
</evidence>
<gene>
    <name evidence="7" type="ORF">MLD63_12350</name>
</gene>
<protein>
    <submittedName>
        <fullName evidence="7">Ferric reductase-like transmembrane domain-containing protein</fullName>
    </submittedName>
</protein>
<feature type="transmembrane region" description="Helical" evidence="5">
    <location>
        <begin position="31"/>
        <end position="56"/>
    </location>
</feature>
<feature type="transmembrane region" description="Helical" evidence="5">
    <location>
        <begin position="166"/>
        <end position="185"/>
    </location>
</feature>
<organism evidence="7 8">
    <name type="scientific">Paracoccus albicereus</name>
    <dbReference type="NCBI Taxonomy" id="2922394"/>
    <lineage>
        <taxon>Bacteria</taxon>
        <taxon>Pseudomonadati</taxon>
        <taxon>Pseudomonadota</taxon>
        <taxon>Alphaproteobacteria</taxon>
        <taxon>Rhodobacterales</taxon>
        <taxon>Paracoccaceae</taxon>
        <taxon>Paracoccus</taxon>
    </lineage>
</organism>
<dbReference type="InterPro" id="IPR013130">
    <property type="entry name" value="Fe3_Rdtase_TM_dom"/>
</dbReference>
<keyword evidence="4 5" id="KW-0472">Membrane</keyword>
<dbReference type="RefSeq" id="WP_255330222.1">
    <property type="nucleotide sequence ID" value="NZ_JAKZEU010000004.1"/>
</dbReference>
<reference evidence="7 8" key="1">
    <citation type="submission" date="2022-03" db="EMBL/GenBank/DDBJ databases">
        <authorList>
            <person name="He Y."/>
        </authorList>
    </citation>
    <scope>NUCLEOTIDE SEQUENCE [LARGE SCALE GENOMIC DNA]</scope>
    <source>
        <strain evidence="7 8">TK19116</strain>
    </source>
</reference>
<accession>A0ABT1MSE2</accession>
<dbReference type="EMBL" id="JAKZEU010000004">
    <property type="protein sequence ID" value="MCQ0971213.1"/>
    <property type="molecule type" value="Genomic_DNA"/>
</dbReference>
<proteinExistence type="predicted"/>
<evidence type="ECO:0000256" key="4">
    <source>
        <dbReference type="ARBA" id="ARBA00023136"/>
    </source>
</evidence>
<comment type="caution">
    <text evidence="7">The sequence shown here is derived from an EMBL/GenBank/DDBJ whole genome shotgun (WGS) entry which is preliminary data.</text>
</comment>
<evidence type="ECO:0000313" key="8">
    <source>
        <dbReference type="Proteomes" id="UP001203945"/>
    </source>
</evidence>
<name>A0ABT1MSE2_9RHOB</name>
<feature type="transmembrane region" description="Helical" evidence="5">
    <location>
        <begin position="107"/>
        <end position="124"/>
    </location>
</feature>
<comment type="subcellular location">
    <subcellularLocation>
        <location evidence="1">Membrane</location>
        <topology evidence="1">Multi-pass membrane protein</topology>
    </subcellularLocation>
</comment>
<keyword evidence="8" id="KW-1185">Reference proteome</keyword>
<evidence type="ECO:0000259" key="6">
    <source>
        <dbReference type="Pfam" id="PF01794"/>
    </source>
</evidence>
<keyword evidence="2 5" id="KW-0812">Transmembrane</keyword>
<feature type="transmembrane region" description="Helical" evidence="5">
    <location>
        <begin position="136"/>
        <end position="154"/>
    </location>
</feature>
<evidence type="ECO:0000313" key="7">
    <source>
        <dbReference type="EMBL" id="MCQ0971213.1"/>
    </source>
</evidence>
<evidence type="ECO:0000256" key="1">
    <source>
        <dbReference type="ARBA" id="ARBA00004141"/>
    </source>
</evidence>
<dbReference type="Proteomes" id="UP001203945">
    <property type="component" value="Unassembled WGS sequence"/>
</dbReference>
<sequence>MDRRLIVVAAFTLIAVAVALAARSPYLAYRDPIYIIAGFAGIIGLGIMVIQPLMAYRLGITRRLAWHRWLGAAILVCIGVHIGGLFITSPYDTLDALTLASPTPFSVYGVIATAAAIATALLMLARRSLAYSRWRLVHNALAVVIVLSTIIHAVQIEGAMEVASKWLLSAAALAATGYAIWRVHLSRRRAG</sequence>
<evidence type="ECO:0000256" key="2">
    <source>
        <dbReference type="ARBA" id="ARBA00022692"/>
    </source>
</evidence>
<evidence type="ECO:0000256" key="3">
    <source>
        <dbReference type="ARBA" id="ARBA00022989"/>
    </source>
</evidence>